<evidence type="ECO:0000256" key="9">
    <source>
        <dbReference type="PIRSR" id="PIRSR600542-1"/>
    </source>
</evidence>
<feature type="region of interest" description="N-terminal hotdog fold" evidence="10">
    <location>
        <begin position="919"/>
        <end position="1050"/>
    </location>
</feature>
<dbReference type="EMBL" id="JAANBB010000186">
    <property type="protein sequence ID" value="KAF7547181.1"/>
    <property type="molecule type" value="Genomic_DNA"/>
</dbReference>
<dbReference type="InterPro" id="IPR014030">
    <property type="entry name" value="Ketoacyl_synth_N"/>
</dbReference>
<dbReference type="InterPro" id="IPR049551">
    <property type="entry name" value="PKS_DH_C"/>
</dbReference>
<protein>
    <recommendedName>
        <fullName evidence="17">Carrier domain-containing protein</fullName>
    </recommendedName>
</protein>
<dbReference type="Gene3D" id="3.30.559.10">
    <property type="entry name" value="Chloramphenicol acetyltransferase-like domain"/>
    <property type="match status" value="1"/>
</dbReference>
<dbReference type="SMART" id="SM00829">
    <property type="entry name" value="PKS_ER"/>
    <property type="match status" value="1"/>
</dbReference>
<evidence type="ECO:0000256" key="8">
    <source>
        <dbReference type="ARBA" id="ARBA00023315"/>
    </source>
</evidence>
<dbReference type="SMART" id="SM00823">
    <property type="entry name" value="PKS_PP"/>
    <property type="match status" value="1"/>
</dbReference>
<dbReference type="InterPro" id="IPR020841">
    <property type="entry name" value="PKS_Beta-ketoAc_synthase_dom"/>
</dbReference>
<dbReference type="Gene3D" id="3.40.366.10">
    <property type="entry name" value="Malonyl-Coenzyme A Acyl Carrier Protein, domain 2"/>
    <property type="match status" value="1"/>
</dbReference>
<dbReference type="SMART" id="SM00822">
    <property type="entry name" value="PKS_KR"/>
    <property type="match status" value="1"/>
</dbReference>
<evidence type="ECO:0000259" key="12">
    <source>
        <dbReference type="PROSITE" id="PS50075"/>
    </source>
</evidence>
<dbReference type="InterPro" id="IPR042104">
    <property type="entry name" value="PKS_dehydratase_sf"/>
</dbReference>
<dbReference type="InterPro" id="IPR029063">
    <property type="entry name" value="SAM-dependent_MTases_sf"/>
</dbReference>
<dbReference type="InterPro" id="IPR016035">
    <property type="entry name" value="Acyl_Trfase/lysoPLipase"/>
</dbReference>
<evidence type="ECO:0000313" key="15">
    <source>
        <dbReference type="EMBL" id="KAF7547181.1"/>
    </source>
</evidence>
<dbReference type="SMART" id="SM00827">
    <property type="entry name" value="PKS_AT"/>
    <property type="match status" value="1"/>
</dbReference>
<feature type="active site" description="Proton acceptor; for dehydratase activity" evidence="10">
    <location>
        <position position="951"/>
    </location>
</feature>
<dbReference type="InterPro" id="IPR016036">
    <property type="entry name" value="Malonyl_transacylase_ACP-bd"/>
</dbReference>
<evidence type="ECO:0000256" key="3">
    <source>
        <dbReference type="ARBA" id="ARBA00022553"/>
    </source>
</evidence>
<proteinExistence type="inferred from homology"/>
<dbReference type="InterPro" id="IPR050091">
    <property type="entry name" value="PKS_NRPS_Biosynth_Enz"/>
</dbReference>
<dbReference type="InterPro" id="IPR014031">
    <property type="entry name" value="Ketoacyl_synth_C"/>
</dbReference>
<comment type="similarity">
    <text evidence="1">Belongs to the carnitine/choline acetyltransferase family.</text>
</comment>
<feature type="domain" description="Ketosynthase family 3 (KS3)" evidence="13">
    <location>
        <begin position="9"/>
        <end position="425"/>
    </location>
</feature>
<keyword evidence="2" id="KW-0596">Phosphopantetheine</keyword>
<dbReference type="Pfam" id="PF08242">
    <property type="entry name" value="Methyltransf_12"/>
    <property type="match status" value="1"/>
</dbReference>
<dbReference type="InterPro" id="IPR011032">
    <property type="entry name" value="GroES-like_sf"/>
</dbReference>
<dbReference type="SUPFAM" id="SSF50129">
    <property type="entry name" value="GroES-like"/>
    <property type="match status" value="1"/>
</dbReference>
<dbReference type="Pfam" id="PF00109">
    <property type="entry name" value="ketoacyl-synt"/>
    <property type="match status" value="1"/>
</dbReference>
<dbReference type="Gene3D" id="1.10.1200.10">
    <property type="entry name" value="ACP-like"/>
    <property type="match status" value="1"/>
</dbReference>
<organism evidence="15 16">
    <name type="scientific">Cylindrodendrum hubeiense</name>
    <dbReference type="NCBI Taxonomy" id="595255"/>
    <lineage>
        <taxon>Eukaryota</taxon>
        <taxon>Fungi</taxon>
        <taxon>Dikarya</taxon>
        <taxon>Ascomycota</taxon>
        <taxon>Pezizomycotina</taxon>
        <taxon>Sordariomycetes</taxon>
        <taxon>Hypocreomycetidae</taxon>
        <taxon>Hypocreales</taxon>
        <taxon>Nectriaceae</taxon>
        <taxon>Cylindrodendrum</taxon>
    </lineage>
</organism>
<dbReference type="InterPro" id="IPR014043">
    <property type="entry name" value="Acyl_transferase_dom"/>
</dbReference>
<dbReference type="SUPFAM" id="SSF52151">
    <property type="entry name" value="FabD/lysophospholipase-like"/>
    <property type="match status" value="1"/>
</dbReference>
<dbReference type="CDD" id="cd05195">
    <property type="entry name" value="enoyl_red"/>
    <property type="match status" value="1"/>
</dbReference>
<dbReference type="CDD" id="cd00833">
    <property type="entry name" value="PKS"/>
    <property type="match status" value="1"/>
</dbReference>
<dbReference type="InterPro" id="IPR023213">
    <property type="entry name" value="CAT-like_dom_sf"/>
</dbReference>
<feature type="active site" description="Proton donor; for dehydratase activity" evidence="10">
    <location>
        <position position="1144"/>
    </location>
</feature>
<dbReference type="InterPro" id="IPR020807">
    <property type="entry name" value="PKS_DH"/>
</dbReference>
<keyword evidence="8" id="KW-0012">Acyltransferase</keyword>
<feature type="domain" description="PKS/mFAS DH" evidence="14">
    <location>
        <begin position="919"/>
        <end position="1230"/>
    </location>
</feature>
<keyword evidence="3" id="KW-0597">Phosphoprotein</keyword>
<dbReference type="GO" id="GO:0044550">
    <property type="term" value="P:secondary metabolite biosynthetic process"/>
    <property type="evidence" value="ECO:0007669"/>
    <property type="project" value="TreeGrafter"/>
</dbReference>
<dbReference type="PANTHER" id="PTHR43775:SF22">
    <property type="entry name" value="SYNTHASE, PUTATIVE (JCVI)-RELATED"/>
    <property type="match status" value="1"/>
</dbReference>
<dbReference type="GO" id="GO:0031177">
    <property type="term" value="F:phosphopantetheine binding"/>
    <property type="evidence" value="ECO:0007669"/>
    <property type="project" value="InterPro"/>
</dbReference>
<evidence type="ECO:0000256" key="4">
    <source>
        <dbReference type="ARBA" id="ARBA00022679"/>
    </source>
</evidence>
<dbReference type="Pfam" id="PF23297">
    <property type="entry name" value="ACP_SdgA_C"/>
    <property type="match status" value="1"/>
</dbReference>
<dbReference type="Pfam" id="PF00755">
    <property type="entry name" value="Carn_acyltransf"/>
    <property type="match status" value="1"/>
</dbReference>
<dbReference type="InterPro" id="IPR032821">
    <property type="entry name" value="PKS_assoc"/>
</dbReference>
<evidence type="ECO:0000256" key="10">
    <source>
        <dbReference type="PROSITE-ProRule" id="PRU01363"/>
    </source>
</evidence>
<evidence type="ECO:0000256" key="1">
    <source>
        <dbReference type="ARBA" id="ARBA00005232"/>
    </source>
</evidence>
<dbReference type="Pfam" id="PF14765">
    <property type="entry name" value="PS-DH"/>
    <property type="match status" value="1"/>
</dbReference>
<dbReference type="Pfam" id="PF02801">
    <property type="entry name" value="Ketoacyl-synt_C"/>
    <property type="match status" value="1"/>
</dbReference>
<dbReference type="InterPro" id="IPR049900">
    <property type="entry name" value="PKS_mFAS_DH"/>
</dbReference>
<dbReference type="GO" id="GO:0006633">
    <property type="term" value="P:fatty acid biosynthetic process"/>
    <property type="evidence" value="ECO:0007669"/>
    <property type="project" value="TreeGrafter"/>
</dbReference>
<feature type="active site" description="Proton acceptor" evidence="9">
    <location>
        <position position="2837"/>
    </location>
</feature>
<name>A0A9P5H849_9HYPO</name>
<dbReference type="SUPFAM" id="SSF53901">
    <property type="entry name" value="Thiolase-like"/>
    <property type="match status" value="1"/>
</dbReference>
<evidence type="ECO:0000259" key="13">
    <source>
        <dbReference type="PROSITE" id="PS52004"/>
    </source>
</evidence>
<evidence type="ECO:0000256" key="5">
    <source>
        <dbReference type="ARBA" id="ARBA00022857"/>
    </source>
</evidence>
<dbReference type="SUPFAM" id="SSF53335">
    <property type="entry name" value="S-adenosyl-L-methionine-dependent methyltransferases"/>
    <property type="match status" value="1"/>
</dbReference>
<dbReference type="InterPro" id="IPR020806">
    <property type="entry name" value="PKS_PP-bd"/>
</dbReference>
<dbReference type="InterPro" id="IPR049552">
    <property type="entry name" value="PKS_DH_N"/>
</dbReference>
<dbReference type="OrthoDB" id="329835at2759"/>
<reference evidence="15" key="1">
    <citation type="submission" date="2020-03" db="EMBL/GenBank/DDBJ databases">
        <title>Draft Genome Sequence of Cylindrodendrum hubeiense.</title>
        <authorList>
            <person name="Buettner E."/>
            <person name="Kellner H."/>
        </authorList>
    </citation>
    <scope>NUCLEOTIDE SEQUENCE</scope>
    <source>
        <strain evidence="15">IHI 201604</strain>
    </source>
</reference>
<sequence>MPSTSAQCPVPIAIIGMGCRLPGGADSPSKLWDFLSNDRTAWQNVPADRWNWESFKHPYSDAQEGHNQRGGHFIQQDIAAWDAKFFGVAPNEAKTIDPQQRILLETSYEALENAGIPLETVRGSDTAVYVATFSQDWETMMMKDTHNLAKYHVTGTHKAIIANRISYLFDLKGPSLSLDTACSGSLVAIHQACQGLQTRESRMALVGGTNLILSPEFMFGMSFLNYSFDERGSGYGRGEGVATLVLKRLDDALEDSDPIRAVIRNTGVNQDGKTNGITYPSEESQEILARAVYLQAGLDPKETAYIEAHGTGTIAGDKIELGAIQKVFCPNKNSELYVGSVKANMGHLECTSGLAAIIKTALILEKGYIPSVPSLVNLKKSLQFIIKCGIKIPRELQPWPPDTLRRASVQNFGFGGTNAHVILEALETTRLTNGQANQRLTEETNSPHLFAFSAKSKDSLRSNLSELEKWVSSGQQTLHLGDLAHTLASRRSLMAWRASFVASSAGDLASSLERLQLTKSSRRPPVVFLFTGQGAQWFAMGRELLQTTTTSPFRSSISKSDAIFKSLGLQWSLVEELHRDKASSQLDKSEFAQPASTAIQIALVDLLKTLGVLPEAVVGHSSGEIAGAYAAGALSQEEALTVSFCRSQIAAWCDEMISTRGAMLAAGLGETSITPYIDQIPYSRGIVSVACINSPVSTTLTGDKEAVEHLQEILNRDSVFNRLLKVDTAYHSYHMSTVAPRYLKALGDIRGSTLSPNGVRFFSSVTTMEKTFGFGSEYWVKNLVSQVRFSEALKTLCQALRQENSDIMNPIFIEIGPHAALKGPFGQTLNGLNLPSFDYQYTSALVRLQDARQSVLSTVGKLFELGYAVDIDAANSLGLPKRPAKVLVDLPTYSWDHSVKYWHESRLSKQYRQRQHPYHDILGLRVISGNAVSPTWRQILSVDRQPWLADHVIDGFKIFPGSGYLCMAIQALWQLGQDSKTSDKISHIKLQDVRFIKALVIPDTPDTVEVQVILRQGTAGWRKFIVVALSAEGQWSEHCQGLVTAEYGSQENDVEGTREEDIASKTQAKWVQSARSSCKVEVEPDTVYSDLERNGNVYGPTFADIVQLKLGDHQAVATVRVPDVQSSMPGQFMQRHLIHPSTLDAILHASLPLQALYHKSGSVMPTSIEEIVVSPTVPSESGRELEVVVDLLASGAKFVVMERSETDLRSEPVVRMSNVRTVVVGEGQQSAEKDHGRQTVLNVDWEADADFFSGQSLKPTISSDKAATDHQLVLEQAAALLIRTCINNISNSGKKFDLLGLSGYRKQLYKWMRDYNLSKASYMLIEGVSTTSAIEILSSLPRLGVEGELLSEIGPNLTEIVEGKYDPLPLLLEDDRLSQVHENIEMGQRLRAHVRQYLSCYAIKKTQLNVLEIGANTSHVTGDILKAFRGRNLYSYDITDASISTLQQFKSSFDQSEAVNFKVFDINQDPLTQGFNPSSYDVIIVNNVLHIANSLDQVVKSTRELLVPGGALVILGITDLSPAYTLIFGMNESMWTNQRSDQLLLPSPAEWKRLLSDNSFSGLEPATKTFDKIGQTCYCVVSTALASTTRRSMPIKIITNTKGKLMSFACELSSILNANDMVSSVSGLAQQTVVSDFLYIILDEGSDPILADPSLSRFSDIKTLALKATSVIWVSMRADGANSSSGGDMNMVIGFTRVARNENESLKLVSLIVKQDSPASLEIMKIILRIMEISFHQERGSACEVEYEYANGKVLVPRLRTATRYERWVQSMTDEAMTEATEFFTPERPLRMEIATAGLLGSMRFVDDEPRGVLGLMGVEIQARAYGVNSNNEHAKATAVPEWAGTITSLGASLQDRWKVGDKVFGLGGTRAFASNPRFSNPSLMRDMPASMSFSEAASSLYAFVTAYHALVNVARLEAGQTVLIHAADEQIGQAATMISQMIGAEVFATVRNTAGSKILFHEFQLPESHVFSSQFSTFRQGVMRQTAENGVDVVLSSLGADKFADSWACIAEFGTFIDIGDTDGLSTMTTTNKNVLFASLNLGVLVQQRPHIVGKVMDKVIELLSKGHLKPVSPIINMPITDIEDAFRLYSKGLKTGKIVLEINDGDLVKATVPRPAALSFPGRATYVVAGGLGDLGQRICALLASHGAKHIVALSRSGATRHSGHKEALEEKIKSLGAKLYLPACDITDEAKVHEVAKWCTANLPPVKGVIQSASVFKDSTLENMESQLFNDAVRPKRLGTLNLHSAYASNQLEFFVLISSAATIMGTKGQAHYNSGNSFEEGYARQQLAAGSKTHFTTIMPALIDGSDIDTTGPERRKMLLRQGATIVQFEEVISMIEYAVGGQAPRDGYSQLVLGIDADTIPDDGTHNCLFYTDLLLAKNATASIQEGQQPAATLSQRLAAAQTRQELHDVISEAVTAKLRELISIGPDELRIDVPLPDLGIDSLVAIEIKNWIGRVFEAPLQTSQVLDASSIIALTDTILHKSKSIGRTKSDENNKITEGSALVNKPQRPQEPNGNVELVRLKDHPKHGFDCCAASDELPILPLLDLDTVLDLYLQAIKHLLTPSELEHMISLLNKLKAPGSLGTKLHARLVDRFNDPAIDNWLFKPYLETIFTGRNYPVSPFSTFAGSDALSKFPHRQAERAAIISLAALEFKQKLESGKLEPTIIGGRPQCMYLHGWLFNSFREALPGPDEMRKVPSENYIAVLRRGHLFRVDLADAEGRHISFAKLESTFQAILDKGQNDSWIGILTADKRDSWAEIRQVAKSLSPENKRYIDMVEGAAFVVSLDDGEPTTPLERMETWQLNDGFNRWFDKGLKFIIASNGVSGIAIEHSMIDGLTVSELYDATGSAILKYRRDCPDSLDSQNFVDGIELDEYTFQSSPVIDERIAHVRVRYLQETSIIGFTTWECVDFGLEYLQAQKVPSKGIFEAMVQLASKYFLGENHPCWSAISMGHAHKGRPEIIQTYTAELKAFCDAADDDSVEAKKRQMLLFAAARSHVANINRVQQGRGYERTMSAMQTVLREGETMPEIYDDPIYINMRPHWLMTGSTDLGGSRGGEFGMVLRYPDSIWIQYVVNVASARFSIVTGRDGTGRFRECMDKAAKFIRGLLEV</sequence>
<dbReference type="Pfam" id="PF13602">
    <property type="entry name" value="ADH_zinc_N_2"/>
    <property type="match status" value="1"/>
</dbReference>
<dbReference type="Gene3D" id="3.10.129.110">
    <property type="entry name" value="Polyketide synthase dehydratase"/>
    <property type="match status" value="1"/>
</dbReference>
<feature type="domain" description="Carrier" evidence="12">
    <location>
        <begin position="2410"/>
        <end position="2488"/>
    </location>
</feature>
<evidence type="ECO:0000256" key="7">
    <source>
        <dbReference type="ARBA" id="ARBA00023268"/>
    </source>
</evidence>
<dbReference type="CDD" id="cd05274">
    <property type="entry name" value="KR_FAS_SDR_x"/>
    <property type="match status" value="1"/>
</dbReference>
<dbReference type="Gene3D" id="3.40.47.10">
    <property type="match status" value="1"/>
</dbReference>
<dbReference type="SUPFAM" id="SSF52777">
    <property type="entry name" value="CoA-dependent acyltransferases"/>
    <property type="match status" value="2"/>
</dbReference>
<evidence type="ECO:0000256" key="6">
    <source>
        <dbReference type="ARBA" id="ARBA00023002"/>
    </source>
</evidence>
<evidence type="ECO:0000256" key="11">
    <source>
        <dbReference type="SAM" id="MobiDB-lite"/>
    </source>
</evidence>
<keyword evidence="4" id="KW-0808">Transferase</keyword>
<keyword evidence="5" id="KW-0521">NADP</keyword>
<dbReference type="InterPro" id="IPR013968">
    <property type="entry name" value="PKS_KR"/>
</dbReference>
<dbReference type="Gene3D" id="3.40.50.150">
    <property type="entry name" value="Vaccinia Virus protein VP39"/>
    <property type="match status" value="1"/>
</dbReference>
<dbReference type="Pfam" id="PF16197">
    <property type="entry name" value="KAsynt_C_assoc"/>
    <property type="match status" value="1"/>
</dbReference>
<dbReference type="CDD" id="cd02440">
    <property type="entry name" value="AdoMet_MTases"/>
    <property type="match status" value="1"/>
</dbReference>
<dbReference type="Pfam" id="PF00698">
    <property type="entry name" value="Acyl_transf_1"/>
    <property type="match status" value="1"/>
</dbReference>
<feature type="region of interest" description="C-terminal hotdog fold" evidence="10">
    <location>
        <begin position="1079"/>
        <end position="1230"/>
    </location>
</feature>
<dbReference type="InterPro" id="IPR001227">
    <property type="entry name" value="Ac_transferase_dom_sf"/>
</dbReference>
<dbReference type="InterPro" id="IPR013217">
    <property type="entry name" value="Methyltransf_12"/>
</dbReference>
<dbReference type="Gene3D" id="3.40.50.720">
    <property type="entry name" value="NAD(P)-binding Rossmann-like Domain"/>
    <property type="match status" value="2"/>
</dbReference>
<dbReference type="InterPro" id="IPR020843">
    <property type="entry name" value="ER"/>
</dbReference>
<dbReference type="InterPro" id="IPR036291">
    <property type="entry name" value="NAD(P)-bd_dom_sf"/>
</dbReference>
<evidence type="ECO:0000256" key="2">
    <source>
        <dbReference type="ARBA" id="ARBA00022450"/>
    </source>
</evidence>
<accession>A0A9P5H849</accession>
<dbReference type="PROSITE" id="PS00440">
    <property type="entry name" value="ACYLTRANSF_C_2"/>
    <property type="match status" value="1"/>
</dbReference>
<dbReference type="PROSITE" id="PS52004">
    <property type="entry name" value="KS3_2"/>
    <property type="match status" value="1"/>
</dbReference>
<dbReference type="PROSITE" id="PS52019">
    <property type="entry name" value="PKS_MFAS_DH"/>
    <property type="match status" value="1"/>
</dbReference>
<evidence type="ECO:0008006" key="17">
    <source>
        <dbReference type="Google" id="ProtNLM"/>
    </source>
</evidence>
<dbReference type="Pfam" id="PF08659">
    <property type="entry name" value="KR"/>
    <property type="match status" value="1"/>
</dbReference>
<keyword evidence="6" id="KW-0560">Oxidoreductase</keyword>
<dbReference type="InterPro" id="IPR039551">
    <property type="entry name" value="Cho/carn_acyl_trans"/>
</dbReference>
<dbReference type="SUPFAM" id="SSF51735">
    <property type="entry name" value="NAD(P)-binding Rossmann-fold domains"/>
    <property type="match status" value="2"/>
</dbReference>
<dbReference type="Pfam" id="PF21089">
    <property type="entry name" value="PKS_DH_N"/>
    <property type="match status" value="1"/>
</dbReference>
<dbReference type="InterPro" id="IPR057326">
    <property type="entry name" value="KR_dom"/>
</dbReference>
<keyword evidence="16" id="KW-1185">Reference proteome</keyword>
<keyword evidence="7" id="KW-0511">Multifunctional enzyme</keyword>
<gene>
    <name evidence="15" type="ORF">G7Z17_g7924</name>
</gene>
<comment type="caution">
    <text evidence="15">The sequence shown here is derived from an EMBL/GenBank/DDBJ whole genome shotgun (WGS) entry which is preliminary data.</text>
</comment>
<dbReference type="SMART" id="SM00826">
    <property type="entry name" value="PKS_DH"/>
    <property type="match status" value="1"/>
</dbReference>
<dbReference type="Gene3D" id="3.90.180.10">
    <property type="entry name" value="Medium-chain alcohol dehydrogenases, catalytic domain"/>
    <property type="match status" value="1"/>
</dbReference>
<dbReference type="SUPFAM" id="SSF47336">
    <property type="entry name" value="ACP-like"/>
    <property type="match status" value="1"/>
</dbReference>
<dbReference type="PANTHER" id="PTHR43775">
    <property type="entry name" value="FATTY ACID SYNTHASE"/>
    <property type="match status" value="1"/>
</dbReference>
<dbReference type="SUPFAM" id="SSF55048">
    <property type="entry name" value="Probable ACP-binding domain of malonyl-CoA ACP transacylase"/>
    <property type="match status" value="1"/>
</dbReference>
<dbReference type="Proteomes" id="UP000722485">
    <property type="component" value="Unassembled WGS sequence"/>
</dbReference>
<dbReference type="InterPro" id="IPR016039">
    <property type="entry name" value="Thiolase-like"/>
</dbReference>
<dbReference type="InterPro" id="IPR042231">
    <property type="entry name" value="Cho/carn_acyl_trans_2"/>
</dbReference>
<dbReference type="InterPro" id="IPR000542">
    <property type="entry name" value="Carn_acyl_trans"/>
</dbReference>
<evidence type="ECO:0000313" key="16">
    <source>
        <dbReference type="Proteomes" id="UP000722485"/>
    </source>
</evidence>
<evidence type="ECO:0000259" key="14">
    <source>
        <dbReference type="PROSITE" id="PS52019"/>
    </source>
</evidence>
<dbReference type="GO" id="GO:0016491">
    <property type="term" value="F:oxidoreductase activity"/>
    <property type="evidence" value="ECO:0007669"/>
    <property type="project" value="UniProtKB-KW"/>
</dbReference>
<feature type="region of interest" description="Disordered" evidence="11">
    <location>
        <begin position="2491"/>
        <end position="2519"/>
    </location>
</feature>
<dbReference type="InterPro" id="IPR036736">
    <property type="entry name" value="ACP-like_sf"/>
</dbReference>
<dbReference type="SMART" id="SM00825">
    <property type="entry name" value="PKS_KS"/>
    <property type="match status" value="1"/>
</dbReference>
<dbReference type="GO" id="GO:0004312">
    <property type="term" value="F:fatty acid synthase activity"/>
    <property type="evidence" value="ECO:0007669"/>
    <property type="project" value="TreeGrafter"/>
</dbReference>
<dbReference type="Gene3D" id="3.30.559.70">
    <property type="entry name" value="Choline/Carnitine o-acyltransferase, domain 2"/>
    <property type="match status" value="1"/>
</dbReference>
<dbReference type="InterPro" id="IPR009081">
    <property type="entry name" value="PP-bd_ACP"/>
</dbReference>
<dbReference type="PROSITE" id="PS50075">
    <property type="entry name" value="CARRIER"/>
    <property type="match status" value="1"/>
</dbReference>